<dbReference type="PROSITE" id="PS50994">
    <property type="entry name" value="INTEGRASE"/>
    <property type="match status" value="1"/>
</dbReference>
<evidence type="ECO:0000256" key="1">
    <source>
        <dbReference type="SAM" id="Coils"/>
    </source>
</evidence>
<keyword evidence="4" id="KW-1185">Reference proteome</keyword>
<accession>A0ABR8Q0J0</accession>
<gene>
    <name evidence="3" type="ORF">H9660_02125</name>
</gene>
<dbReference type="EMBL" id="JACSQZ010000005">
    <property type="protein sequence ID" value="MBD7913935.1"/>
    <property type="molecule type" value="Genomic_DNA"/>
</dbReference>
<evidence type="ECO:0000313" key="3">
    <source>
        <dbReference type="EMBL" id="MBD7913935.1"/>
    </source>
</evidence>
<dbReference type="Pfam" id="PF09299">
    <property type="entry name" value="Mu-transpos_C"/>
    <property type="match status" value="1"/>
</dbReference>
<dbReference type="SUPFAM" id="SSF53098">
    <property type="entry name" value="Ribonuclease H-like"/>
    <property type="match status" value="1"/>
</dbReference>
<dbReference type="InterPro" id="IPR001584">
    <property type="entry name" value="Integrase_cat-core"/>
</dbReference>
<protein>
    <submittedName>
        <fullName evidence="3">DDE-type integrase/transposase/recombinase</fullName>
    </submittedName>
</protein>
<evidence type="ECO:0000259" key="2">
    <source>
        <dbReference type="PROSITE" id="PS50994"/>
    </source>
</evidence>
<keyword evidence="1" id="KW-0175">Coiled coil</keyword>
<feature type="coiled-coil region" evidence="1">
    <location>
        <begin position="609"/>
        <end position="639"/>
    </location>
</feature>
<comment type="caution">
    <text evidence="3">The sequence shown here is derived from an EMBL/GenBank/DDBJ whole genome shotgun (WGS) entry which is preliminary data.</text>
</comment>
<dbReference type="RefSeq" id="WP_191748082.1">
    <property type="nucleotide sequence ID" value="NZ_JACSQZ010000005.1"/>
</dbReference>
<name>A0ABR8Q0J0_9CLOT</name>
<dbReference type="InterPro" id="IPR012337">
    <property type="entry name" value="RNaseH-like_sf"/>
</dbReference>
<reference evidence="3 4" key="1">
    <citation type="submission" date="2020-08" db="EMBL/GenBank/DDBJ databases">
        <title>A Genomic Blueprint of the Chicken Gut Microbiome.</title>
        <authorList>
            <person name="Gilroy R."/>
            <person name="Ravi A."/>
            <person name="Getino M."/>
            <person name="Pursley I."/>
            <person name="Horton D.L."/>
            <person name="Alikhan N.-F."/>
            <person name="Baker D."/>
            <person name="Gharbi K."/>
            <person name="Hall N."/>
            <person name="Watson M."/>
            <person name="Adriaenssens E.M."/>
            <person name="Foster-Nyarko E."/>
            <person name="Jarju S."/>
            <person name="Secka A."/>
            <person name="Antonio M."/>
            <person name="Oren A."/>
            <person name="Chaudhuri R."/>
            <person name="La Ragione R.M."/>
            <person name="Hildebrand F."/>
            <person name="Pallen M.J."/>
        </authorList>
    </citation>
    <scope>NUCLEOTIDE SEQUENCE [LARGE SCALE GENOMIC DNA]</scope>
    <source>
        <strain evidence="3 4">Sa3CUN1</strain>
    </source>
</reference>
<evidence type="ECO:0000313" key="4">
    <source>
        <dbReference type="Proteomes" id="UP000640335"/>
    </source>
</evidence>
<dbReference type="InterPro" id="IPR036397">
    <property type="entry name" value="RNaseH_sf"/>
</dbReference>
<sequence length="714" mass="85088">MITVNSVYKYMENEERIRIIEIDKENVYIVNIDTNMSMPKIEKMDRLQEEIESNRLILIKDPFFRVVEDKNLTQVQIKKRDADWNLINIYYVDNKLKLLEKSYRNKIFNMISEESNISLATVKRLFGRYWQKGMNKNSLLPDYFKSGAKGKERNLSKIKVGRRRNPTYYGEVVEGINITHDVKKHFEFTINKYYRNKKKISLKETYTLMLRDFYSDIYIENGEKVYVVWDKCKIPTYRQFTYWYSKTENIQKDIYLRESEKEYNLKHRELLSNSKQETDGPGTRFQVDATIADIYLVSSLNRNRIIGRPIIYAIIDVYSRMITGVYVGLEGPSWTGAMMALDNMILDKVEYCNKYGIEITEEQWPCKHLPEIIIADRGEFEGYSVENLINNLNIRIENTSPYRGDLKGIVERNFRTTNEKIKHKTPGAIQKEYRTRGDRDYRLDATLTLEEFTKIYINIVLHHNNKIIDKYPMEKEMIEDEIVPTPINLWNWGIKNRKGRLRVIDREIFRLNVLPKGKAGISRAGIRFKGLYYSSDKAIREQWFIKQKVRNIEVVYDPRNMNKIYIPFNNGRDYDEFYLIDVSLQYKNSLLEEIIFQRELESELAKESLKEKNQNDINLENEIENIVKQAEKAKEKEIEYNKSSRQRIKGIKNNRFIEKELNREEEAFILGEESKKITKTSEIIELPSFHQDKKKSTNSKLMEKIKKVRRNIYE</sequence>
<dbReference type="Proteomes" id="UP000640335">
    <property type="component" value="Unassembled WGS sequence"/>
</dbReference>
<dbReference type="InterPro" id="IPR015378">
    <property type="entry name" value="Transposase-like_Mu_C"/>
</dbReference>
<feature type="domain" description="Integrase catalytic" evidence="2">
    <location>
        <begin position="277"/>
        <end position="480"/>
    </location>
</feature>
<proteinExistence type="predicted"/>
<organism evidence="3 4">
    <name type="scientific">Clostridium gallinarum</name>
    <dbReference type="NCBI Taxonomy" id="2762246"/>
    <lineage>
        <taxon>Bacteria</taxon>
        <taxon>Bacillati</taxon>
        <taxon>Bacillota</taxon>
        <taxon>Clostridia</taxon>
        <taxon>Eubacteriales</taxon>
        <taxon>Clostridiaceae</taxon>
        <taxon>Clostridium</taxon>
    </lineage>
</organism>
<dbReference type="Gene3D" id="3.30.420.10">
    <property type="entry name" value="Ribonuclease H-like superfamily/Ribonuclease H"/>
    <property type="match status" value="1"/>
</dbReference>